<dbReference type="Gene3D" id="3.30.700.10">
    <property type="entry name" value="Glycoprotein, Type 4 Pilin"/>
    <property type="match status" value="1"/>
</dbReference>
<evidence type="ECO:0000313" key="3">
    <source>
        <dbReference type="Proteomes" id="UP000244902"/>
    </source>
</evidence>
<dbReference type="Pfam" id="PF07963">
    <property type="entry name" value="N_methyl"/>
    <property type="match status" value="1"/>
</dbReference>
<feature type="transmembrane region" description="Helical" evidence="1">
    <location>
        <begin position="21"/>
        <end position="42"/>
    </location>
</feature>
<keyword evidence="1" id="KW-0812">Transmembrane</keyword>
<evidence type="ECO:0000313" key="2">
    <source>
        <dbReference type="EMBL" id="AWI78240.1"/>
    </source>
</evidence>
<proteinExistence type="predicted"/>
<dbReference type="AlphaFoldDB" id="A0A2U8GXW6"/>
<accession>A0A2U8GXW6</accession>
<organism evidence="2 3">
    <name type="scientific">Parazoarcus communis</name>
    <dbReference type="NCBI Taxonomy" id="41977"/>
    <lineage>
        <taxon>Bacteria</taxon>
        <taxon>Pseudomonadati</taxon>
        <taxon>Pseudomonadota</taxon>
        <taxon>Betaproteobacteria</taxon>
        <taxon>Rhodocyclales</taxon>
        <taxon>Zoogloeaceae</taxon>
        <taxon>Parazoarcus</taxon>
    </lineage>
</organism>
<keyword evidence="1" id="KW-1133">Transmembrane helix</keyword>
<dbReference type="InterPro" id="IPR045584">
    <property type="entry name" value="Pilin-like"/>
</dbReference>
<dbReference type="Proteomes" id="UP000244902">
    <property type="component" value="Chromosome"/>
</dbReference>
<dbReference type="EMBL" id="CP022188">
    <property type="protein sequence ID" value="AWI78240.1"/>
    <property type="molecule type" value="Genomic_DNA"/>
</dbReference>
<sequence>MHSLARPLIRVRPHSAAGFTLVEMAVVLVILALLSSTLMAPISGQIEVRARQETASRLHDIEQALIGFAIIHGRLPCPSTEPDPASPAYGLEQNPPCNHGSPGYLPWRTLGTEPTDAWGNPRTSAATSWHGHWRYRADTGLTDAAITANSTTQSNLQIRDHAGTPITTTSASRAAAIVFSTGPNGIGDGLNASHSAGAPVFETGEATSSFDDQLHWIGHPLLIARLAQAGRL</sequence>
<protein>
    <recommendedName>
        <fullName evidence="4">Prepilin-type cleavage/methylation domain-containing protein</fullName>
    </recommendedName>
</protein>
<gene>
    <name evidence="2" type="ORF">CEW87_02060</name>
</gene>
<dbReference type="RefSeq" id="WP_108971242.1">
    <property type="nucleotide sequence ID" value="NZ_CP022188.1"/>
</dbReference>
<reference evidence="2 3" key="1">
    <citation type="submission" date="2017-06" db="EMBL/GenBank/DDBJ databases">
        <title>Azoarcus sp. TSNA42 complete genome sequence.</title>
        <authorList>
            <person name="Woo J.-H."/>
            <person name="Kim H.-S."/>
        </authorList>
    </citation>
    <scope>NUCLEOTIDE SEQUENCE [LARGE SCALE GENOMIC DNA]</scope>
    <source>
        <strain evidence="2 3">TSNA42</strain>
    </source>
</reference>
<dbReference type="InterPro" id="IPR012902">
    <property type="entry name" value="N_methyl_site"/>
</dbReference>
<dbReference type="OrthoDB" id="6038212at2"/>
<name>A0A2U8GXW6_9RHOO</name>
<dbReference type="PROSITE" id="PS00409">
    <property type="entry name" value="PROKAR_NTER_METHYL"/>
    <property type="match status" value="1"/>
</dbReference>
<dbReference type="NCBIfam" id="TIGR02532">
    <property type="entry name" value="IV_pilin_GFxxxE"/>
    <property type="match status" value="1"/>
</dbReference>
<keyword evidence="1" id="KW-0472">Membrane</keyword>
<evidence type="ECO:0008006" key="4">
    <source>
        <dbReference type="Google" id="ProtNLM"/>
    </source>
</evidence>
<dbReference type="SUPFAM" id="SSF54523">
    <property type="entry name" value="Pili subunits"/>
    <property type="match status" value="1"/>
</dbReference>
<evidence type="ECO:0000256" key="1">
    <source>
        <dbReference type="SAM" id="Phobius"/>
    </source>
</evidence>